<reference evidence="4 5" key="1">
    <citation type="submission" date="2018-05" db="EMBL/GenBank/DDBJ databases">
        <title>Streptomyces venezuelae.</title>
        <authorList>
            <person name="Kim W."/>
            <person name="Lee N."/>
            <person name="Cho B.-K."/>
        </authorList>
    </citation>
    <scope>NUCLEOTIDE SEQUENCE [LARGE SCALE GENOMIC DNA]</scope>
    <source>
        <strain evidence="4 5">ATCC 21018</strain>
    </source>
</reference>
<dbReference type="SMART" id="SM00116">
    <property type="entry name" value="CBS"/>
    <property type="match status" value="2"/>
</dbReference>
<dbReference type="InterPro" id="IPR000644">
    <property type="entry name" value="CBS_dom"/>
</dbReference>
<dbReference type="AlphaFoldDB" id="A0A5P2DRZ2"/>
<dbReference type="Gene3D" id="3.10.580.10">
    <property type="entry name" value="CBS-domain"/>
    <property type="match status" value="1"/>
</dbReference>
<dbReference type="SUPFAM" id="SSF54631">
    <property type="entry name" value="CBS-domain pair"/>
    <property type="match status" value="1"/>
</dbReference>
<evidence type="ECO:0000256" key="2">
    <source>
        <dbReference type="PROSITE-ProRule" id="PRU00703"/>
    </source>
</evidence>
<dbReference type="PANTHER" id="PTHR43080">
    <property type="entry name" value="CBS DOMAIN-CONTAINING PROTEIN CBSX3, MITOCHONDRIAL"/>
    <property type="match status" value="1"/>
</dbReference>
<evidence type="ECO:0000313" key="4">
    <source>
        <dbReference type="EMBL" id="QES57952.1"/>
    </source>
</evidence>
<dbReference type="PANTHER" id="PTHR43080:SF2">
    <property type="entry name" value="CBS DOMAIN-CONTAINING PROTEIN"/>
    <property type="match status" value="1"/>
</dbReference>
<dbReference type="InterPro" id="IPR046342">
    <property type="entry name" value="CBS_dom_sf"/>
</dbReference>
<proteinExistence type="predicted"/>
<evidence type="ECO:0000256" key="1">
    <source>
        <dbReference type="ARBA" id="ARBA00023122"/>
    </source>
</evidence>
<sequence>MARRPLVSARDLATPYASVTTDESANAAIRLLTEHSLPALLVVDGHGMPYAVVPVSELVRQLVPEPALDDPLRAAVLRDEPSERLAASLEEQTVGDWLPRRGFGPRCVGPDATAAQIAAVMARRRIPLVPVVEQVDDKEARMLGVVSATAVMRYLITPSDSADRR</sequence>
<dbReference type="EMBL" id="CP029189">
    <property type="protein sequence ID" value="QES57952.1"/>
    <property type="molecule type" value="Genomic_DNA"/>
</dbReference>
<protein>
    <recommendedName>
        <fullName evidence="3">CBS domain-containing protein</fullName>
    </recommendedName>
</protein>
<feature type="domain" description="CBS" evidence="3">
    <location>
        <begin position="12"/>
        <end position="71"/>
    </location>
</feature>
<dbReference type="OrthoDB" id="3535009at2"/>
<accession>A0A5P2DRZ2</accession>
<dbReference type="PROSITE" id="PS51371">
    <property type="entry name" value="CBS"/>
    <property type="match status" value="2"/>
</dbReference>
<keyword evidence="1 2" id="KW-0129">CBS domain</keyword>
<feature type="domain" description="CBS" evidence="3">
    <location>
        <begin position="99"/>
        <end position="161"/>
    </location>
</feature>
<evidence type="ECO:0000313" key="5">
    <source>
        <dbReference type="Proteomes" id="UP000324101"/>
    </source>
</evidence>
<dbReference type="Pfam" id="PF00571">
    <property type="entry name" value="CBS"/>
    <property type="match status" value="2"/>
</dbReference>
<evidence type="ECO:0000259" key="3">
    <source>
        <dbReference type="PROSITE" id="PS51371"/>
    </source>
</evidence>
<dbReference type="Proteomes" id="UP000324101">
    <property type="component" value="Chromosome"/>
</dbReference>
<name>A0A5P2DRZ2_STRVZ</name>
<organism evidence="4 5">
    <name type="scientific">Streptomyces venezuelae</name>
    <dbReference type="NCBI Taxonomy" id="54571"/>
    <lineage>
        <taxon>Bacteria</taxon>
        <taxon>Bacillati</taxon>
        <taxon>Actinomycetota</taxon>
        <taxon>Actinomycetes</taxon>
        <taxon>Kitasatosporales</taxon>
        <taxon>Streptomycetaceae</taxon>
        <taxon>Streptomyces</taxon>
    </lineage>
</organism>
<dbReference type="InterPro" id="IPR051257">
    <property type="entry name" value="Diverse_CBS-Domain"/>
</dbReference>
<gene>
    <name evidence="4" type="ORF">DEJ51_30540</name>
</gene>